<dbReference type="WBParaSite" id="JU765_v2.g8523.t1">
    <property type="protein sequence ID" value="JU765_v2.g8523.t1"/>
    <property type="gene ID" value="JU765_v2.g8523"/>
</dbReference>
<reference evidence="2" key="1">
    <citation type="submission" date="2022-11" db="UniProtKB">
        <authorList>
            <consortium name="WormBaseParasite"/>
        </authorList>
    </citation>
    <scope>IDENTIFICATION</scope>
</reference>
<name>A0AC34RNC0_9BILA</name>
<organism evidence="1 2">
    <name type="scientific">Panagrolaimus sp. JU765</name>
    <dbReference type="NCBI Taxonomy" id="591449"/>
    <lineage>
        <taxon>Eukaryota</taxon>
        <taxon>Metazoa</taxon>
        <taxon>Ecdysozoa</taxon>
        <taxon>Nematoda</taxon>
        <taxon>Chromadorea</taxon>
        <taxon>Rhabditida</taxon>
        <taxon>Tylenchina</taxon>
        <taxon>Panagrolaimomorpha</taxon>
        <taxon>Panagrolaimoidea</taxon>
        <taxon>Panagrolaimidae</taxon>
        <taxon>Panagrolaimus</taxon>
    </lineage>
</organism>
<sequence>MLFSDRLLNPVHLSFDLHADVFNEVSKKCIKDLFLIGKEAVICISQVLRNGLKLEFSYRHIYFESVNGMFQSDSDNFSKKLVQLFAPYVTEVSFNYYKNSGSPESHHLFFEALSKDQKQKKLTIVKLRVVNEFVIEAVKKLNEKNIPVTLHDPVKELFLNLPGLHFEELSISKDWYDDNCFFFEYLTRNHLPCTFRKLNASDVHLRNSVLEKENVILDVEEVSLALSFVVRDEFVQLKKKFPNAKKLTIRYIYGNLRAFDFQELWNEKRNCIEDAPQQEIIANFQVRFDCLKRRYQQIIVSFDGEKIDENTFRWTSSKNKFKMLNLM</sequence>
<evidence type="ECO:0000313" key="2">
    <source>
        <dbReference type="WBParaSite" id="JU765_v2.g8523.t1"/>
    </source>
</evidence>
<dbReference type="Proteomes" id="UP000887576">
    <property type="component" value="Unplaced"/>
</dbReference>
<proteinExistence type="predicted"/>
<accession>A0AC34RNC0</accession>
<protein>
    <submittedName>
        <fullName evidence="2">DUF38 domain-containing protein</fullName>
    </submittedName>
</protein>
<evidence type="ECO:0000313" key="1">
    <source>
        <dbReference type="Proteomes" id="UP000887576"/>
    </source>
</evidence>